<dbReference type="InterPro" id="IPR000524">
    <property type="entry name" value="Tscrpt_reg_HTH_GntR"/>
</dbReference>
<dbReference type="RefSeq" id="WP_238361484.1">
    <property type="nucleotide sequence ID" value="NZ_BAABJL010000199.1"/>
</dbReference>
<keyword evidence="6" id="KW-1185">Reference proteome</keyword>
<evidence type="ECO:0000256" key="1">
    <source>
        <dbReference type="ARBA" id="ARBA00023015"/>
    </source>
</evidence>
<evidence type="ECO:0000256" key="3">
    <source>
        <dbReference type="ARBA" id="ARBA00023163"/>
    </source>
</evidence>
<dbReference type="PROSITE" id="PS50949">
    <property type="entry name" value="HTH_GNTR"/>
    <property type="match status" value="1"/>
</dbReference>
<evidence type="ECO:0000313" key="6">
    <source>
        <dbReference type="Proteomes" id="UP000638648"/>
    </source>
</evidence>
<dbReference type="EMBL" id="JADBEM010000001">
    <property type="protein sequence ID" value="MBE1605400.1"/>
    <property type="molecule type" value="Genomic_DNA"/>
</dbReference>
<dbReference type="AlphaFoldDB" id="A0A927RAT9"/>
<keyword evidence="3" id="KW-0804">Transcription</keyword>
<name>A0A927RAT9_9ACTN</name>
<dbReference type="CDD" id="cd07377">
    <property type="entry name" value="WHTH_GntR"/>
    <property type="match status" value="1"/>
</dbReference>
<sequence>MTTERRREEPAPMRREHDTVTPLYHRIKEDLREAIRRREYTVGAPFITQRELCERYGVSTTTAIRALNDLVNEGVLVRRRGRGTFVAERPEPATAGPLTTTPATASRVASAVGPLPVAAATRPAPPRGEPGTLVGCVVHGLEGPHGTSVVAGIESMCAELGYRMLLADSHGSPRREAQAIREAVAAGAAGIVAYPVQGRANTEAYAELRARDFPVVLVDRFLPELATDAVVPDHFAVGYELTNHLIECGHERIATLWSETDCTSVQDRLTGHKQSLRDHGLPVLPELTVVRRYWSQVDGTHPTLLSSLLEGPEAPTVLLCASGFVLAAAAHNLVQLGVEVPDQLELAGMDNAGPFGPLPLTTVAAVLPSRELGREAMRLLAKRISAAEPGPPRHTVLPITLSSRDSAAGYLRTVSKP</sequence>
<evidence type="ECO:0000313" key="5">
    <source>
        <dbReference type="EMBL" id="MBE1605400.1"/>
    </source>
</evidence>
<dbReference type="SUPFAM" id="SSF53822">
    <property type="entry name" value="Periplasmic binding protein-like I"/>
    <property type="match status" value="1"/>
</dbReference>
<organism evidence="5 6">
    <name type="scientific">Actinopolymorpha pittospori</name>
    <dbReference type="NCBI Taxonomy" id="648752"/>
    <lineage>
        <taxon>Bacteria</taxon>
        <taxon>Bacillati</taxon>
        <taxon>Actinomycetota</taxon>
        <taxon>Actinomycetes</taxon>
        <taxon>Propionibacteriales</taxon>
        <taxon>Actinopolymorphaceae</taxon>
        <taxon>Actinopolymorpha</taxon>
    </lineage>
</organism>
<dbReference type="Pfam" id="PF00392">
    <property type="entry name" value="GntR"/>
    <property type="match status" value="1"/>
</dbReference>
<dbReference type="InterPro" id="IPR036388">
    <property type="entry name" value="WH-like_DNA-bd_sf"/>
</dbReference>
<evidence type="ECO:0000259" key="4">
    <source>
        <dbReference type="PROSITE" id="PS50949"/>
    </source>
</evidence>
<keyword evidence="1" id="KW-0805">Transcription regulation</keyword>
<keyword evidence="2 5" id="KW-0238">DNA-binding</keyword>
<feature type="domain" description="HTH gntR-type" evidence="4">
    <location>
        <begin position="21"/>
        <end position="89"/>
    </location>
</feature>
<dbReference type="Gene3D" id="3.40.50.2300">
    <property type="match status" value="2"/>
</dbReference>
<dbReference type="Proteomes" id="UP000638648">
    <property type="component" value="Unassembled WGS sequence"/>
</dbReference>
<protein>
    <submittedName>
        <fullName evidence="5">DNA-binding LacI/PurR family transcriptional regulator</fullName>
    </submittedName>
</protein>
<dbReference type="SMART" id="SM00345">
    <property type="entry name" value="HTH_GNTR"/>
    <property type="match status" value="1"/>
</dbReference>
<evidence type="ECO:0000256" key="2">
    <source>
        <dbReference type="ARBA" id="ARBA00023125"/>
    </source>
</evidence>
<dbReference type="Pfam" id="PF13377">
    <property type="entry name" value="Peripla_BP_3"/>
    <property type="match status" value="1"/>
</dbReference>
<dbReference type="PANTHER" id="PTHR30146">
    <property type="entry name" value="LACI-RELATED TRANSCRIPTIONAL REPRESSOR"/>
    <property type="match status" value="1"/>
</dbReference>
<proteinExistence type="predicted"/>
<dbReference type="SUPFAM" id="SSF46785">
    <property type="entry name" value="Winged helix' DNA-binding domain"/>
    <property type="match status" value="1"/>
</dbReference>
<dbReference type="GO" id="GO:0000976">
    <property type="term" value="F:transcription cis-regulatory region binding"/>
    <property type="evidence" value="ECO:0007669"/>
    <property type="project" value="TreeGrafter"/>
</dbReference>
<dbReference type="CDD" id="cd06267">
    <property type="entry name" value="PBP1_LacI_sugar_binding-like"/>
    <property type="match status" value="1"/>
</dbReference>
<gene>
    <name evidence="5" type="ORF">HEB94_002248</name>
</gene>
<dbReference type="Gene3D" id="1.10.10.10">
    <property type="entry name" value="Winged helix-like DNA-binding domain superfamily/Winged helix DNA-binding domain"/>
    <property type="match status" value="1"/>
</dbReference>
<dbReference type="InterPro" id="IPR046335">
    <property type="entry name" value="LacI/GalR-like_sensor"/>
</dbReference>
<dbReference type="GO" id="GO:0003700">
    <property type="term" value="F:DNA-binding transcription factor activity"/>
    <property type="evidence" value="ECO:0007669"/>
    <property type="project" value="InterPro"/>
</dbReference>
<dbReference type="InterPro" id="IPR036390">
    <property type="entry name" value="WH_DNA-bd_sf"/>
</dbReference>
<reference evidence="5" key="1">
    <citation type="submission" date="2020-10" db="EMBL/GenBank/DDBJ databases">
        <title>Sequencing the genomes of 1000 actinobacteria strains.</title>
        <authorList>
            <person name="Klenk H.-P."/>
        </authorList>
    </citation>
    <scope>NUCLEOTIDE SEQUENCE</scope>
    <source>
        <strain evidence="5">DSM 45354</strain>
    </source>
</reference>
<accession>A0A927RAT9</accession>
<dbReference type="InterPro" id="IPR028082">
    <property type="entry name" value="Peripla_BP_I"/>
</dbReference>
<comment type="caution">
    <text evidence="5">The sequence shown here is derived from an EMBL/GenBank/DDBJ whole genome shotgun (WGS) entry which is preliminary data.</text>
</comment>
<dbReference type="PANTHER" id="PTHR30146:SF109">
    <property type="entry name" value="HTH-TYPE TRANSCRIPTIONAL REGULATOR GALS"/>
    <property type="match status" value="1"/>
</dbReference>